<evidence type="ECO:0000256" key="10">
    <source>
        <dbReference type="ARBA" id="ARBA00023180"/>
    </source>
</evidence>
<dbReference type="InterPro" id="IPR013233">
    <property type="entry name" value="PIG-X/PBN1"/>
</dbReference>
<organism evidence="13 14">
    <name type="scientific">Parachaetomium inaequale</name>
    <dbReference type="NCBI Taxonomy" id="2588326"/>
    <lineage>
        <taxon>Eukaryota</taxon>
        <taxon>Fungi</taxon>
        <taxon>Dikarya</taxon>
        <taxon>Ascomycota</taxon>
        <taxon>Pezizomycotina</taxon>
        <taxon>Sordariomycetes</taxon>
        <taxon>Sordariomycetidae</taxon>
        <taxon>Sordariales</taxon>
        <taxon>Chaetomiaceae</taxon>
        <taxon>Parachaetomium</taxon>
    </lineage>
</organism>
<dbReference type="GO" id="GO:0006506">
    <property type="term" value="P:GPI anchor biosynthetic process"/>
    <property type="evidence" value="ECO:0007669"/>
    <property type="project" value="UniProtKB-KW"/>
</dbReference>
<keyword evidence="10" id="KW-0325">Glycoprotein</keyword>
<dbReference type="InterPro" id="IPR042322">
    <property type="entry name" value="Pbn1"/>
</dbReference>
<dbReference type="EMBL" id="MU854407">
    <property type="protein sequence ID" value="KAK4039219.1"/>
    <property type="molecule type" value="Genomic_DNA"/>
</dbReference>
<evidence type="ECO:0000256" key="9">
    <source>
        <dbReference type="ARBA" id="ARBA00023136"/>
    </source>
</evidence>
<dbReference type="PANTHER" id="PTHR28533:SF1">
    <property type="entry name" value="PROTEIN PBN1"/>
    <property type="match status" value="1"/>
</dbReference>
<keyword evidence="8" id="KW-1133">Transmembrane helix</keyword>
<keyword evidence="14" id="KW-1185">Reference proteome</keyword>
<keyword evidence="9" id="KW-0472">Membrane</keyword>
<evidence type="ECO:0000256" key="3">
    <source>
        <dbReference type="ARBA" id="ARBA00010345"/>
    </source>
</evidence>
<dbReference type="GO" id="GO:0000030">
    <property type="term" value="F:mannosyltransferase activity"/>
    <property type="evidence" value="ECO:0007669"/>
    <property type="project" value="TreeGrafter"/>
</dbReference>
<feature type="region of interest" description="Disordered" evidence="12">
    <location>
        <begin position="349"/>
        <end position="369"/>
    </location>
</feature>
<accession>A0AAN6PDY6</accession>
<name>A0AAN6PDY6_9PEZI</name>
<dbReference type="SMART" id="SM00780">
    <property type="entry name" value="PIG-X"/>
    <property type="match status" value="1"/>
</dbReference>
<evidence type="ECO:0000256" key="7">
    <source>
        <dbReference type="ARBA" id="ARBA00022824"/>
    </source>
</evidence>
<proteinExistence type="inferred from homology"/>
<evidence type="ECO:0000256" key="6">
    <source>
        <dbReference type="ARBA" id="ARBA00022692"/>
    </source>
</evidence>
<keyword evidence="7 11" id="KW-0256">Endoplasmic reticulum</keyword>
<evidence type="ECO:0000256" key="11">
    <source>
        <dbReference type="RuleBase" id="RU366056"/>
    </source>
</evidence>
<dbReference type="PANTHER" id="PTHR28533">
    <property type="entry name" value="PROTEIN PBN1"/>
    <property type="match status" value="1"/>
</dbReference>
<sequence>MRERITYVQKLGDSLEPSAVTVDGGALRGPEVHAVREDRLTIALDELPLGLQTLVTGTRDLHIRWVGAAAYEAVSPLLARLPPGFHLFFTPGKDDAVSNKLCSTLGDIFGDISCSTPAESFTSIHKDRFQYFQELGNLSHFVQYAKDQLCRPTDASCPARLDTLSKAASLDISYDTAQKVLRVTALGPYQRQRVHATSHPNLRTEVGILSTDRPKTLEAHEIGISGLLTVLGQDSKPSPTMFSFASRHRDVKSAFSAQFLAPTGLHPTLQLRLTSNNPFPSPSGDDDDTTCTPYAYLTLPRTIFADKYQLADPLFLASKNLTALRHTTQPVDLEAPEYVMSQWGSAVLLQLSPPPPPPSQSQEKRREEEEWTAEIPLHLRYLAPTRGGYSTVSVPYPAVFWACEPQQQGAVAFPPNPFENGDLGYDGLFEEGTVFWHVEPRPVEGGRDGLLVSRVRVPVLDLERAGWVNAGTAAAVVVGFAWVVWKLVGVCLRGGVEGERERVKKRQ</sequence>
<reference evidence="14" key="1">
    <citation type="journal article" date="2023" name="Mol. Phylogenet. Evol.">
        <title>Genome-scale phylogeny and comparative genomics of the fungal order Sordariales.</title>
        <authorList>
            <person name="Hensen N."/>
            <person name="Bonometti L."/>
            <person name="Westerberg I."/>
            <person name="Brannstrom I.O."/>
            <person name="Guillou S."/>
            <person name="Cros-Aarteil S."/>
            <person name="Calhoun S."/>
            <person name="Haridas S."/>
            <person name="Kuo A."/>
            <person name="Mondo S."/>
            <person name="Pangilinan J."/>
            <person name="Riley R."/>
            <person name="LaButti K."/>
            <person name="Andreopoulos B."/>
            <person name="Lipzen A."/>
            <person name="Chen C."/>
            <person name="Yan M."/>
            <person name="Daum C."/>
            <person name="Ng V."/>
            <person name="Clum A."/>
            <person name="Steindorff A."/>
            <person name="Ohm R.A."/>
            <person name="Martin F."/>
            <person name="Silar P."/>
            <person name="Natvig D.O."/>
            <person name="Lalanne C."/>
            <person name="Gautier V."/>
            <person name="Ament-Velasquez S.L."/>
            <person name="Kruys A."/>
            <person name="Hutchinson M.I."/>
            <person name="Powell A.J."/>
            <person name="Barry K."/>
            <person name="Miller A.N."/>
            <person name="Grigoriev I.V."/>
            <person name="Debuchy R."/>
            <person name="Gladieux P."/>
            <person name="Hiltunen Thoren M."/>
            <person name="Johannesson H."/>
        </authorList>
    </citation>
    <scope>NUCLEOTIDE SEQUENCE [LARGE SCALE GENOMIC DNA]</scope>
    <source>
        <strain evidence="14">CBS 284.82</strain>
    </source>
</reference>
<comment type="similarity">
    <text evidence="3 11">Belongs to the PIGX family.</text>
</comment>
<evidence type="ECO:0000256" key="12">
    <source>
        <dbReference type="SAM" id="MobiDB-lite"/>
    </source>
</evidence>
<evidence type="ECO:0000256" key="1">
    <source>
        <dbReference type="ARBA" id="ARBA00004643"/>
    </source>
</evidence>
<dbReference type="GO" id="GO:1990529">
    <property type="term" value="C:glycosylphosphatidylinositol-mannosyltransferase I complex"/>
    <property type="evidence" value="ECO:0007669"/>
    <property type="project" value="TreeGrafter"/>
</dbReference>
<comment type="caution">
    <text evidence="13">The sequence shown here is derived from an EMBL/GenBank/DDBJ whole genome shotgun (WGS) entry which is preliminary data.</text>
</comment>
<dbReference type="Pfam" id="PF08320">
    <property type="entry name" value="PIG-X"/>
    <property type="match status" value="1"/>
</dbReference>
<evidence type="ECO:0000256" key="4">
    <source>
        <dbReference type="ARBA" id="ARBA00020410"/>
    </source>
</evidence>
<comment type="function">
    <text evidence="11">Required for proper folding and/or the stability of a subset of proteins in the endoplasmic reticulum. Component of glycosylphosphatidylinositol-mannosyltransferase 1 which transfers the first of the 4 mannoses in the GPI-anchor precursors during GPI-anchor biosynthesis. Probably acts by stabilizing the mannosyltransferase GPI14.</text>
</comment>
<comment type="subcellular location">
    <subcellularLocation>
        <location evidence="11">Endoplasmic reticulum membrane</location>
        <topology evidence="11">Single-pass membrane protein</topology>
    </subcellularLocation>
    <subcellularLocation>
        <location evidence="1">Endoplasmic reticulum membrane</location>
        <topology evidence="1">Single-pass type III membrane protein</topology>
    </subcellularLocation>
</comment>
<keyword evidence="6" id="KW-0812">Transmembrane</keyword>
<gene>
    <name evidence="13" type="ORF">C8A01DRAFT_16775</name>
</gene>
<evidence type="ECO:0000313" key="14">
    <source>
        <dbReference type="Proteomes" id="UP001303115"/>
    </source>
</evidence>
<evidence type="ECO:0000256" key="8">
    <source>
        <dbReference type="ARBA" id="ARBA00022989"/>
    </source>
</evidence>
<dbReference type="Proteomes" id="UP001303115">
    <property type="component" value="Unassembled WGS sequence"/>
</dbReference>
<protein>
    <recommendedName>
        <fullName evidence="4 11">Protein PBN1</fullName>
    </recommendedName>
</protein>
<evidence type="ECO:0000313" key="13">
    <source>
        <dbReference type="EMBL" id="KAK4039219.1"/>
    </source>
</evidence>
<dbReference type="GO" id="GO:0005789">
    <property type="term" value="C:endoplasmic reticulum membrane"/>
    <property type="evidence" value="ECO:0007669"/>
    <property type="project" value="UniProtKB-SubCell"/>
</dbReference>
<dbReference type="AlphaFoldDB" id="A0AAN6PDY6"/>
<evidence type="ECO:0000256" key="5">
    <source>
        <dbReference type="ARBA" id="ARBA00022502"/>
    </source>
</evidence>
<keyword evidence="5 11" id="KW-0337">GPI-anchor biosynthesis</keyword>
<evidence type="ECO:0000256" key="2">
    <source>
        <dbReference type="ARBA" id="ARBA00004687"/>
    </source>
</evidence>
<comment type="pathway">
    <text evidence="2 11">Glycolipid biosynthesis; glycosylphosphatidylinositol-anchor biosynthesis.</text>
</comment>